<dbReference type="Gene3D" id="3.30.1380.20">
    <property type="entry name" value="Trafficking protein particle complex subunit 3"/>
    <property type="match status" value="1"/>
</dbReference>
<dbReference type="SUPFAM" id="SSF111126">
    <property type="entry name" value="Ligand-binding domain in the NO signalling and Golgi transport"/>
    <property type="match status" value="1"/>
</dbReference>
<dbReference type="FunFam" id="3.40.50.300:FF:000006">
    <property type="entry name" value="DNA-binding transcriptional regulator NtrC"/>
    <property type="match status" value="1"/>
</dbReference>
<dbReference type="InterPro" id="IPR004096">
    <property type="entry name" value="V4R"/>
</dbReference>
<reference evidence="7 8" key="1">
    <citation type="submission" date="2016-10" db="EMBL/GenBank/DDBJ databases">
        <authorList>
            <person name="de Groot N.N."/>
        </authorList>
    </citation>
    <scope>NUCLEOTIDE SEQUENCE [LARGE SCALE GENOMIC DNA]</scope>
    <source>
        <strain evidence="7 8">IBRC-M 10445</strain>
    </source>
</reference>
<protein>
    <submittedName>
        <fullName evidence="7">Regulatory protein, Fis family</fullName>
    </submittedName>
</protein>
<dbReference type="PROSITE" id="PS00688">
    <property type="entry name" value="SIGMA54_INTERACT_3"/>
    <property type="match status" value="1"/>
</dbReference>
<dbReference type="InterPro" id="IPR002078">
    <property type="entry name" value="Sigma_54_int"/>
</dbReference>
<dbReference type="InterPro" id="IPR002197">
    <property type="entry name" value="HTH_Fis"/>
</dbReference>
<keyword evidence="8" id="KW-1185">Reference proteome</keyword>
<dbReference type="InterPro" id="IPR003593">
    <property type="entry name" value="AAA+_ATPase"/>
</dbReference>
<dbReference type="InterPro" id="IPR058031">
    <property type="entry name" value="AAA_lid_NorR"/>
</dbReference>
<dbReference type="PROSITE" id="PS00675">
    <property type="entry name" value="SIGMA54_INTERACT_1"/>
    <property type="match status" value="1"/>
</dbReference>
<dbReference type="GO" id="GO:0043565">
    <property type="term" value="F:sequence-specific DNA binding"/>
    <property type="evidence" value="ECO:0007669"/>
    <property type="project" value="InterPro"/>
</dbReference>
<dbReference type="Pfam" id="PF00158">
    <property type="entry name" value="Sigma54_activat"/>
    <property type="match status" value="1"/>
</dbReference>
<dbReference type="Pfam" id="PF02954">
    <property type="entry name" value="HTH_8"/>
    <property type="match status" value="1"/>
</dbReference>
<dbReference type="InterPro" id="IPR009057">
    <property type="entry name" value="Homeodomain-like_sf"/>
</dbReference>
<dbReference type="RefSeq" id="WP_091701757.1">
    <property type="nucleotide sequence ID" value="NZ_BMYN01000002.1"/>
</dbReference>
<evidence type="ECO:0000256" key="5">
    <source>
        <dbReference type="ARBA" id="ARBA00023163"/>
    </source>
</evidence>
<evidence type="ECO:0000256" key="2">
    <source>
        <dbReference type="ARBA" id="ARBA00022840"/>
    </source>
</evidence>
<evidence type="ECO:0000256" key="3">
    <source>
        <dbReference type="ARBA" id="ARBA00023015"/>
    </source>
</evidence>
<evidence type="ECO:0000256" key="4">
    <source>
        <dbReference type="ARBA" id="ARBA00023125"/>
    </source>
</evidence>
<dbReference type="Gene3D" id="1.10.10.60">
    <property type="entry name" value="Homeodomain-like"/>
    <property type="match status" value="1"/>
</dbReference>
<dbReference type="SMART" id="SM00382">
    <property type="entry name" value="AAA"/>
    <property type="match status" value="1"/>
</dbReference>
<dbReference type="Pfam" id="PF06505">
    <property type="entry name" value="XylR_N"/>
    <property type="match status" value="1"/>
</dbReference>
<dbReference type="Pfam" id="PF02830">
    <property type="entry name" value="V4R"/>
    <property type="match status" value="1"/>
</dbReference>
<sequence length="566" mass="63675">MAETYKPNLQYTDFKDLTDQIQFHSNEGKIWFGEQRVLLMSLASLAAFRREIVNSMGVERAKGFFLRLGYTSGVKDAELARKLRPDSDDIDTFLAGPQLHALKGMVKVIPHELDLDRETGALHGILEWENSWEVEICKTELGQMDEPACWVLLGYACAYSSSFMGREIIFQEISCRGCGDEKCIIEGRPAEEWENAEAFSRYFKDDPLIEELYDLQEQLTSLRSSLHKQQGQYYGIGQSPSYNRVCRMIDKAAQGKVSVLLLGETGVGKEVIARSVHQRSERSEDPFVAVNCAAIPPDLIEAELFGVEKGAYTGANQSREGRFERANGGTIFLDEVVELTPRAQATLLRVLQEGELERVGDNKTRKVNVRVIAATNESLEQAVEEGRFRADLFYRLNVFPVKIPPLRERLEDLPLLVEHFLEKFHAQYNKRTLGLSDKALELCLAYHWPGNIRELENVIERGVILTDNNETISQEALFVTPPEVNPAGIVRVDEEGNITTGDSGTEQTDWPEQIFAQQISLDQVEGILMQKAMEEANQNVSKAARLLGLTRPALAYRLKKAGILDG</sequence>
<gene>
    <name evidence="7" type="ORF">SAMN05216429_102324</name>
</gene>
<keyword evidence="3" id="KW-0805">Transcription regulation</keyword>
<dbReference type="OrthoDB" id="9804019at2"/>
<dbReference type="SUPFAM" id="SSF46689">
    <property type="entry name" value="Homeodomain-like"/>
    <property type="match status" value="1"/>
</dbReference>
<evidence type="ECO:0000313" key="7">
    <source>
        <dbReference type="EMBL" id="SFJ43349.1"/>
    </source>
</evidence>
<dbReference type="AlphaFoldDB" id="A0A1I3RCG5"/>
<keyword evidence="2" id="KW-0067">ATP-binding</keyword>
<dbReference type="Proteomes" id="UP000199445">
    <property type="component" value="Unassembled WGS sequence"/>
</dbReference>
<dbReference type="PROSITE" id="PS50045">
    <property type="entry name" value="SIGMA54_INTERACT_4"/>
    <property type="match status" value="1"/>
</dbReference>
<dbReference type="InterPro" id="IPR025944">
    <property type="entry name" value="Sigma_54_int_dom_CS"/>
</dbReference>
<dbReference type="Gene3D" id="3.40.50.300">
    <property type="entry name" value="P-loop containing nucleotide triphosphate hydrolases"/>
    <property type="match status" value="1"/>
</dbReference>
<dbReference type="GO" id="GO:0006355">
    <property type="term" value="P:regulation of DNA-templated transcription"/>
    <property type="evidence" value="ECO:0007669"/>
    <property type="project" value="InterPro"/>
</dbReference>
<evidence type="ECO:0000313" key="8">
    <source>
        <dbReference type="Proteomes" id="UP000199445"/>
    </source>
</evidence>
<dbReference type="CDD" id="cd00009">
    <property type="entry name" value="AAA"/>
    <property type="match status" value="1"/>
</dbReference>
<keyword evidence="1" id="KW-0547">Nucleotide-binding</keyword>
<name>A0A1I3RCG5_9GAMM</name>
<accession>A0A1I3RCG5</accession>
<dbReference type="InterPro" id="IPR024096">
    <property type="entry name" value="NO_sig/Golgi_transp_ligand-bd"/>
</dbReference>
<keyword evidence="5" id="KW-0804">Transcription</keyword>
<feature type="domain" description="Sigma-54 factor interaction" evidence="6">
    <location>
        <begin position="235"/>
        <end position="464"/>
    </location>
</feature>
<dbReference type="PANTHER" id="PTHR32071">
    <property type="entry name" value="TRANSCRIPTIONAL REGULATORY PROTEIN"/>
    <property type="match status" value="1"/>
</dbReference>
<dbReference type="SUPFAM" id="SSF52540">
    <property type="entry name" value="P-loop containing nucleoside triphosphate hydrolases"/>
    <property type="match status" value="1"/>
</dbReference>
<dbReference type="SMART" id="SM00989">
    <property type="entry name" value="V4R"/>
    <property type="match status" value="1"/>
</dbReference>
<dbReference type="Gene3D" id="1.10.8.60">
    <property type="match status" value="1"/>
</dbReference>
<dbReference type="EMBL" id="FOSC01000002">
    <property type="protein sequence ID" value="SFJ43349.1"/>
    <property type="molecule type" value="Genomic_DNA"/>
</dbReference>
<dbReference type="InterPro" id="IPR025662">
    <property type="entry name" value="Sigma_54_int_dom_ATP-bd_1"/>
</dbReference>
<keyword evidence="4" id="KW-0238">DNA-binding</keyword>
<dbReference type="InterPro" id="IPR025943">
    <property type="entry name" value="Sigma_54_int_dom_ATP-bd_2"/>
</dbReference>
<evidence type="ECO:0000256" key="1">
    <source>
        <dbReference type="ARBA" id="ARBA00022741"/>
    </source>
</evidence>
<dbReference type="Pfam" id="PF25601">
    <property type="entry name" value="AAA_lid_14"/>
    <property type="match status" value="1"/>
</dbReference>
<organism evidence="7 8">
    <name type="scientific">Marinobacter persicus</name>
    <dbReference type="NCBI Taxonomy" id="930118"/>
    <lineage>
        <taxon>Bacteria</taxon>
        <taxon>Pseudomonadati</taxon>
        <taxon>Pseudomonadota</taxon>
        <taxon>Gammaproteobacteria</taxon>
        <taxon>Pseudomonadales</taxon>
        <taxon>Marinobacteraceae</taxon>
        <taxon>Marinobacter</taxon>
    </lineage>
</organism>
<proteinExistence type="predicted"/>
<evidence type="ECO:0000259" key="6">
    <source>
        <dbReference type="PROSITE" id="PS50045"/>
    </source>
</evidence>
<dbReference type="InterPro" id="IPR027417">
    <property type="entry name" value="P-loop_NTPase"/>
</dbReference>
<dbReference type="GO" id="GO:0005524">
    <property type="term" value="F:ATP binding"/>
    <property type="evidence" value="ECO:0007669"/>
    <property type="project" value="UniProtKB-KW"/>
</dbReference>
<dbReference type="PROSITE" id="PS00676">
    <property type="entry name" value="SIGMA54_INTERACT_2"/>
    <property type="match status" value="1"/>
</dbReference>
<dbReference type="InterPro" id="IPR010523">
    <property type="entry name" value="XylR_N"/>
</dbReference>
<dbReference type="PRINTS" id="PR01590">
    <property type="entry name" value="HTHFIS"/>
</dbReference>